<dbReference type="EMBL" id="AP003507">
    <property type="protein sequence ID" value="BAD61577.1"/>
    <property type="molecule type" value="Genomic_DNA"/>
</dbReference>
<dbReference type="AlphaFoldDB" id="Q5ZA09"/>
<feature type="compositionally biased region" description="Basic and acidic residues" evidence="1">
    <location>
        <begin position="119"/>
        <end position="134"/>
    </location>
</feature>
<proteinExistence type="predicted"/>
<protein>
    <submittedName>
        <fullName evidence="3">Uncharacterized protein</fullName>
    </submittedName>
</protein>
<evidence type="ECO:0000313" key="2">
    <source>
        <dbReference type="EMBL" id="BAD61577.1"/>
    </source>
</evidence>
<name>Q5ZA09_ORYSJ</name>
<dbReference type="EMBL" id="AP003543">
    <property type="protein sequence ID" value="BAD61601.1"/>
    <property type="molecule type" value="Genomic_DNA"/>
</dbReference>
<gene>
    <name evidence="2" type="ORF">P0468A12.31</name>
    <name evidence="3" type="ORF">P0592B08.5</name>
</gene>
<sequence>MLFLVLVFSTNKVFMKYCDTNDIYGLVRLTNAHVRAEAAALSRRPRRLRLHIVVRRRRSSAPRLPPSATALSRRLRVTVRRRRSSVPRLPPSATALSRRLRVTVRRRRSSAPRPPPPPADDHERERGRVRDRGRVYDRDGKNLCAFEKASSSLLLAEFFSFI</sequence>
<evidence type="ECO:0000256" key="1">
    <source>
        <dbReference type="SAM" id="MobiDB-lite"/>
    </source>
</evidence>
<evidence type="ECO:0000313" key="4">
    <source>
        <dbReference type="Proteomes" id="UP000000763"/>
    </source>
</evidence>
<reference evidence="4" key="4">
    <citation type="journal article" date="2008" name="Nucleic Acids Res.">
        <title>The rice annotation project database (RAP-DB): 2008 update.</title>
        <authorList>
            <consortium name="The rice annotation project (RAP)"/>
        </authorList>
    </citation>
    <scope>GENOME REANNOTATION</scope>
    <source>
        <strain evidence="4">cv. Nipponbare</strain>
    </source>
</reference>
<evidence type="ECO:0000313" key="3">
    <source>
        <dbReference type="EMBL" id="BAD61601.1"/>
    </source>
</evidence>
<reference evidence="2" key="1">
    <citation type="submission" date="2001-04" db="EMBL/GenBank/DDBJ databases">
        <title>Oryza sativa nipponbare(GA3) genomic DNA, chromosome 6, PAC clone:P0468A12.</title>
        <authorList>
            <person name="Sasaki T."/>
            <person name="Matsumoto T."/>
            <person name="Yamamoto K."/>
        </authorList>
    </citation>
    <scope>NUCLEOTIDE SEQUENCE</scope>
</reference>
<feature type="compositionally biased region" description="Basic residues" evidence="1">
    <location>
        <begin position="101"/>
        <end position="110"/>
    </location>
</feature>
<feature type="region of interest" description="Disordered" evidence="1">
    <location>
        <begin position="101"/>
        <end position="134"/>
    </location>
</feature>
<reference evidence="3" key="2">
    <citation type="submission" date="2001-04" db="EMBL/GenBank/DDBJ databases">
        <title>Oryza sativa nipponbare(GA3) genomic DNA, chromosome 6, PAC clone:P0592B08.</title>
        <authorList>
            <person name="Sasaki T."/>
            <person name="Matsumoto T."/>
            <person name="Yamamoto K."/>
        </authorList>
    </citation>
    <scope>NUCLEOTIDE SEQUENCE</scope>
</reference>
<accession>Q5ZA09</accession>
<organism evidence="3 4">
    <name type="scientific">Oryza sativa subsp. japonica</name>
    <name type="common">Rice</name>
    <dbReference type="NCBI Taxonomy" id="39947"/>
    <lineage>
        <taxon>Eukaryota</taxon>
        <taxon>Viridiplantae</taxon>
        <taxon>Streptophyta</taxon>
        <taxon>Embryophyta</taxon>
        <taxon>Tracheophyta</taxon>
        <taxon>Spermatophyta</taxon>
        <taxon>Magnoliopsida</taxon>
        <taxon>Liliopsida</taxon>
        <taxon>Poales</taxon>
        <taxon>Poaceae</taxon>
        <taxon>BOP clade</taxon>
        <taxon>Oryzoideae</taxon>
        <taxon>Oryzeae</taxon>
        <taxon>Oryzinae</taxon>
        <taxon>Oryza</taxon>
        <taxon>Oryza sativa</taxon>
    </lineage>
</organism>
<dbReference type="Proteomes" id="UP000000763">
    <property type="component" value="Chromosome 6"/>
</dbReference>
<reference evidence="4" key="3">
    <citation type="journal article" date="2005" name="Nature">
        <title>The map-based sequence of the rice genome.</title>
        <authorList>
            <consortium name="International rice genome sequencing project (IRGSP)"/>
            <person name="Matsumoto T."/>
            <person name="Wu J."/>
            <person name="Kanamori H."/>
            <person name="Katayose Y."/>
            <person name="Fujisawa M."/>
            <person name="Namiki N."/>
            <person name="Mizuno H."/>
            <person name="Yamamoto K."/>
            <person name="Antonio B.A."/>
            <person name="Baba T."/>
            <person name="Sakata K."/>
            <person name="Nagamura Y."/>
            <person name="Aoki H."/>
            <person name="Arikawa K."/>
            <person name="Arita K."/>
            <person name="Bito T."/>
            <person name="Chiden Y."/>
            <person name="Fujitsuka N."/>
            <person name="Fukunaka R."/>
            <person name="Hamada M."/>
            <person name="Harada C."/>
            <person name="Hayashi A."/>
            <person name="Hijishita S."/>
            <person name="Honda M."/>
            <person name="Hosokawa S."/>
            <person name="Ichikawa Y."/>
            <person name="Idonuma A."/>
            <person name="Iijima M."/>
            <person name="Ikeda M."/>
            <person name="Ikeno M."/>
            <person name="Ito K."/>
            <person name="Ito S."/>
            <person name="Ito T."/>
            <person name="Ito Y."/>
            <person name="Ito Y."/>
            <person name="Iwabuchi A."/>
            <person name="Kamiya K."/>
            <person name="Karasawa W."/>
            <person name="Kurita K."/>
            <person name="Katagiri S."/>
            <person name="Kikuta A."/>
            <person name="Kobayashi H."/>
            <person name="Kobayashi N."/>
            <person name="Machita K."/>
            <person name="Maehara T."/>
            <person name="Masukawa M."/>
            <person name="Mizubayashi T."/>
            <person name="Mukai Y."/>
            <person name="Nagasaki H."/>
            <person name="Nagata Y."/>
            <person name="Naito S."/>
            <person name="Nakashima M."/>
            <person name="Nakama Y."/>
            <person name="Nakamichi Y."/>
            <person name="Nakamura M."/>
            <person name="Meguro A."/>
            <person name="Negishi M."/>
            <person name="Ohta I."/>
            <person name="Ohta T."/>
            <person name="Okamoto M."/>
            <person name="Ono N."/>
            <person name="Saji S."/>
            <person name="Sakaguchi M."/>
            <person name="Sakai K."/>
            <person name="Shibata M."/>
            <person name="Shimokawa T."/>
            <person name="Song J."/>
            <person name="Takazaki Y."/>
            <person name="Terasawa K."/>
            <person name="Tsugane M."/>
            <person name="Tsuji K."/>
            <person name="Ueda S."/>
            <person name="Waki K."/>
            <person name="Yamagata H."/>
            <person name="Yamamoto M."/>
            <person name="Yamamoto S."/>
            <person name="Yamane H."/>
            <person name="Yoshiki S."/>
            <person name="Yoshihara R."/>
            <person name="Yukawa K."/>
            <person name="Zhong H."/>
            <person name="Yano M."/>
            <person name="Yuan Q."/>
            <person name="Ouyang S."/>
            <person name="Liu J."/>
            <person name="Jones K.M."/>
            <person name="Gansberger K."/>
            <person name="Moffat K."/>
            <person name="Hill J."/>
            <person name="Bera J."/>
            <person name="Fadrosh D."/>
            <person name="Jin S."/>
            <person name="Johri S."/>
            <person name="Kim M."/>
            <person name="Overton L."/>
            <person name="Reardon M."/>
            <person name="Tsitrin T."/>
            <person name="Vuong H."/>
            <person name="Weaver B."/>
            <person name="Ciecko A."/>
            <person name="Tallon L."/>
            <person name="Jackson J."/>
            <person name="Pai G."/>
            <person name="Aken S.V."/>
            <person name="Utterback T."/>
            <person name="Reidmuller S."/>
            <person name="Feldblyum T."/>
            <person name="Hsiao J."/>
            <person name="Zismann V."/>
            <person name="Iobst S."/>
            <person name="de Vazeille A.R."/>
            <person name="Buell C.R."/>
            <person name="Ying K."/>
            <person name="Li Y."/>
            <person name="Lu T."/>
            <person name="Huang Y."/>
            <person name="Zhao Q."/>
            <person name="Feng Q."/>
            <person name="Zhang L."/>
            <person name="Zhu J."/>
            <person name="Weng Q."/>
            <person name="Mu J."/>
            <person name="Lu Y."/>
            <person name="Fan D."/>
            <person name="Liu Y."/>
            <person name="Guan J."/>
            <person name="Zhang Y."/>
            <person name="Yu S."/>
            <person name="Liu X."/>
            <person name="Zhang Y."/>
            <person name="Hong G."/>
            <person name="Han B."/>
            <person name="Choisne N."/>
            <person name="Demange N."/>
            <person name="Orjeda G."/>
            <person name="Samain S."/>
            <person name="Cattolico L."/>
            <person name="Pelletier E."/>
            <person name="Couloux A."/>
            <person name="Segurens B."/>
            <person name="Wincker P."/>
            <person name="D'Hont A."/>
            <person name="Scarpelli C."/>
            <person name="Weissenbach J."/>
            <person name="Salanoubat M."/>
            <person name="Quetier F."/>
            <person name="Yu Y."/>
            <person name="Kim H.R."/>
            <person name="Rambo T."/>
            <person name="Currie J."/>
            <person name="Collura K."/>
            <person name="Luo M."/>
            <person name="Yang T."/>
            <person name="Ammiraju J.S.S."/>
            <person name="Engler F."/>
            <person name="Soderlund C."/>
            <person name="Wing R.A."/>
            <person name="Palmer L.E."/>
            <person name="de la Bastide M."/>
            <person name="Spiegel L."/>
            <person name="Nascimento L."/>
            <person name="Zutavern T."/>
            <person name="O'Shaughnessy A."/>
            <person name="Dike S."/>
            <person name="Dedhia N."/>
            <person name="Preston R."/>
            <person name="Balija V."/>
            <person name="McCombie W.R."/>
            <person name="Chow T."/>
            <person name="Chen H."/>
            <person name="Chung M."/>
            <person name="Chen C."/>
            <person name="Shaw J."/>
            <person name="Wu H."/>
            <person name="Hsiao K."/>
            <person name="Chao Y."/>
            <person name="Chu M."/>
            <person name="Cheng C."/>
            <person name="Hour A."/>
            <person name="Lee P."/>
            <person name="Lin S."/>
            <person name="Lin Y."/>
            <person name="Liou J."/>
            <person name="Liu S."/>
            <person name="Hsing Y."/>
            <person name="Raghuvanshi S."/>
            <person name="Mohanty A."/>
            <person name="Bharti A.K."/>
            <person name="Gaur A."/>
            <person name="Gupta V."/>
            <person name="Kumar D."/>
            <person name="Ravi V."/>
            <person name="Vij S."/>
            <person name="Kapur A."/>
            <person name="Khurana P."/>
            <person name="Khurana P."/>
            <person name="Khurana J.P."/>
            <person name="Tyagi A.K."/>
            <person name="Gaikwad K."/>
            <person name="Singh A."/>
            <person name="Dalal V."/>
            <person name="Srivastava S."/>
            <person name="Dixit A."/>
            <person name="Pal A.K."/>
            <person name="Ghazi I.A."/>
            <person name="Yadav M."/>
            <person name="Pandit A."/>
            <person name="Bhargava A."/>
            <person name="Sureshbabu K."/>
            <person name="Batra K."/>
            <person name="Sharma T.R."/>
            <person name="Mohapatra T."/>
            <person name="Singh N.K."/>
            <person name="Messing J."/>
            <person name="Nelson A.B."/>
            <person name="Fuks G."/>
            <person name="Kavchok S."/>
            <person name="Keizer G."/>
            <person name="Linton E."/>
            <person name="Llaca V."/>
            <person name="Song R."/>
            <person name="Tanyolac B."/>
            <person name="Young S."/>
            <person name="Ho-Il K."/>
            <person name="Hahn J.H."/>
            <person name="Sangsakoo G."/>
            <person name="Vanavichit A."/>
            <person name="de Mattos Luiz.A.T."/>
            <person name="Zimmer P.D."/>
            <person name="Malone G."/>
            <person name="Dellagostin O."/>
            <person name="de Oliveira A.C."/>
            <person name="Bevan M."/>
            <person name="Bancroft I."/>
            <person name="Minx P."/>
            <person name="Cordum H."/>
            <person name="Wilson R."/>
            <person name="Cheng Z."/>
            <person name="Jin W."/>
            <person name="Jiang J."/>
            <person name="Leong S.A."/>
            <person name="Iwama H."/>
            <person name="Gojobori T."/>
            <person name="Itoh T."/>
            <person name="Niimura Y."/>
            <person name="Fujii Y."/>
            <person name="Habara T."/>
            <person name="Sakai H."/>
            <person name="Sato Y."/>
            <person name="Wilson G."/>
            <person name="Kumar K."/>
            <person name="McCouch S."/>
            <person name="Juretic N."/>
            <person name="Hoen D."/>
            <person name="Wright S."/>
            <person name="Bruskiewich R."/>
            <person name="Bureau T."/>
            <person name="Miyao A."/>
            <person name="Hirochika H."/>
            <person name="Nishikawa T."/>
            <person name="Kadowaki K."/>
            <person name="Sugiura M."/>
            <person name="Burr B."/>
            <person name="Sasaki T."/>
        </authorList>
    </citation>
    <scope>NUCLEOTIDE SEQUENCE [LARGE SCALE GENOMIC DNA]</scope>
    <source>
        <strain evidence="4">cv. Nipponbare</strain>
    </source>
</reference>